<dbReference type="EMBL" id="KQ418073">
    <property type="protein sequence ID" value="KOF88953.1"/>
    <property type="molecule type" value="Genomic_DNA"/>
</dbReference>
<feature type="transmembrane region" description="Helical" evidence="1">
    <location>
        <begin position="39"/>
        <end position="61"/>
    </location>
</feature>
<accession>A0A0L8HI69</accession>
<evidence type="ECO:0000256" key="1">
    <source>
        <dbReference type="SAM" id="Phobius"/>
    </source>
</evidence>
<organism evidence="2">
    <name type="scientific">Octopus bimaculoides</name>
    <name type="common">California two-spotted octopus</name>
    <dbReference type="NCBI Taxonomy" id="37653"/>
    <lineage>
        <taxon>Eukaryota</taxon>
        <taxon>Metazoa</taxon>
        <taxon>Spiralia</taxon>
        <taxon>Lophotrochozoa</taxon>
        <taxon>Mollusca</taxon>
        <taxon>Cephalopoda</taxon>
        <taxon>Coleoidea</taxon>
        <taxon>Octopodiformes</taxon>
        <taxon>Octopoda</taxon>
        <taxon>Incirrata</taxon>
        <taxon>Octopodidae</taxon>
        <taxon>Octopus</taxon>
    </lineage>
</organism>
<gene>
    <name evidence="2" type="ORF">OCBIM_22013961mg</name>
</gene>
<sequence>MMVRGNGKTTKPLEIISHNCHYILTPSKGAHLILFCQPLHMILIEIIILALQHLVTSFFCWGGGFKSHQGQLYLPVF</sequence>
<proteinExistence type="predicted"/>
<name>A0A0L8HI69_OCTBM</name>
<reference evidence="2" key="1">
    <citation type="submission" date="2015-07" db="EMBL/GenBank/DDBJ databases">
        <title>MeaNS - Measles Nucleotide Surveillance Program.</title>
        <authorList>
            <person name="Tran T."/>
            <person name="Druce J."/>
        </authorList>
    </citation>
    <scope>NUCLEOTIDE SEQUENCE</scope>
    <source>
        <strain evidence="2">UCB-OBI-ISO-001</strain>
        <tissue evidence="2">Gonad</tissue>
    </source>
</reference>
<keyword evidence="1" id="KW-1133">Transmembrane helix</keyword>
<keyword evidence="1" id="KW-0472">Membrane</keyword>
<evidence type="ECO:0000313" key="2">
    <source>
        <dbReference type="EMBL" id="KOF88953.1"/>
    </source>
</evidence>
<protein>
    <submittedName>
        <fullName evidence="2">Uncharacterized protein</fullName>
    </submittedName>
</protein>
<dbReference type="AlphaFoldDB" id="A0A0L8HI69"/>
<keyword evidence="1" id="KW-0812">Transmembrane</keyword>